<accession>X1GHV7</accession>
<feature type="non-terminal residue" evidence="1">
    <location>
        <position position="34"/>
    </location>
</feature>
<reference evidence="1" key="1">
    <citation type="journal article" date="2014" name="Front. Microbiol.">
        <title>High frequency of phylogenetically diverse reductive dehalogenase-homologous genes in deep subseafloor sedimentary metagenomes.</title>
        <authorList>
            <person name="Kawai M."/>
            <person name="Futagami T."/>
            <person name="Toyoda A."/>
            <person name="Takaki Y."/>
            <person name="Nishi S."/>
            <person name="Hori S."/>
            <person name="Arai W."/>
            <person name="Tsubouchi T."/>
            <person name="Morono Y."/>
            <person name="Uchiyama I."/>
            <person name="Ito T."/>
            <person name="Fujiyama A."/>
            <person name="Inagaki F."/>
            <person name="Takami H."/>
        </authorList>
    </citation>
    <scope>NUCLEOTIDE SEQUENCE</scope>
    <source>
        <strain evidence="1">Expedition CK06-06</strain>
    </source>
</reference>
<comment type="caution">
    <text evidence="1">The sequence shown here is derived from an EMBL/GenBank/DDBJ whole genome shotgun (WGS) entry which is preliminary data.</text>
</comment>
<dbReference type="AlphaFoldDB" id="X1GHV7"/>
<protein>
    <submittedName>
        <fullName evidence="1">Uncharacterized protein</fullName>
    </submittedName>
</protein>
<name>X1GHV7_9ZZZZ</name>
<evidence type="ECO:0000313" key="1">
    <source>
        <dbReference type="EMBL" id="GAH57461.1"/>
    </source>
</evidence>
<organism evidence="1">
    <name type="scientific">marine sediment metagenome</name>
    <dbReference type="NCBI Taxonomy" id="412755"/>
    <lineage>
        <taxon>unclassified sequences</taxon>
        <taxon>metagenomes</taxon>
        <taxon>ecological metagenomes</taxon>
    </lineage>
</organism>
<dbReference type="EMBL" id="BARU01023811">
    <property type="protein sequence ID" value="GAH57461.1"/>
    <property type="molecule type" value="Genomic_DNA"/>
</dbReference>
<proteinExistence type="predicted"/>
<gene>
    <name evidence="1" type="ORF">S03H2_38598</name>
</gene>
<sequence>MSLKIISNAWKTMLRRGESVSEVVAAMAAVGMSR</sequence>